<dbReference type="GO" id="GO:0004540">
    <property type="term" value="F:RNA nuclease activity"/>
    <property type="evidence" value="ECO:0007669"/>
    <property type="project" value="InterPro"/>
</dbReference>
<evidence type="ECO:0000256" key="4">
    <source>
        <dbReference type="ARBA" id="ARBA00022801"/>
    </source>
</evidence>
<comment type="caution">
    <text evidence="7">The sequence shown here is derived from an EMBL/GenBank/DDBJ whole genome shotgun (WGS) entry which is preliminary data.</text>
</comment>
<dbReference type="GO" id="GO:0016787">
    <property type="term" value="F:hydrolase activity"/>
    <property type="evidence" value="ECO:0007669"/>
    <property type="project" value="UniProtKB-KW"/>
</dbReference>
<keyword evidence="1" id="KW-1277">Toxin-antitoxin system</keyword>
<name>A0A5J4KXH7_9ZZZZ</name>
<protein>
    <submittedName>
        <fullName evidence="7">PIN domain-containing protein</fullName>
    </submittedName>
</protein>
<keyword evidence="5" id="KW-0460">Magnesium</keyword>
<dbReference type="InterPro" id="IPR002716">
    <property type="entry name" value="PIN_dom"/>
</dbReference>
<accession>A0A5J4KXH7</accession>
<dbReference type="Pfam" id="PF01850">
    <property type="entry name" value="PIN"/>
    <property type="match status" value="1"/>
</dbReference>
<evidence type="ECO:0000256" key="5">
    <source>
        <dbReference type="ARBA" id="ARBA00022842"/>
    </source>
</evidence>
<evidence type="ECO:0000256" key="2">
    <source>
        <dbReference type="ARBA" id="ARBA00022722"/>
    </source>
</evidence>
<keyword evidence="2" id="KW-0540">Nuclease</keyword>
<dbReference type="HAMAP" id="MF_00265">
    <property type="entry name" value="VapC_Nob1"/>
    <property type="match status" value="1"/>
</dbReference>
<dbReference type="PANTHER" id="PTHR42740">
    <property type="entry name" value="RIBONUCLEASE VAPC3"/>
    <property type="match status" value="1"/>
</dbReference>
<evidence type="ECO:0000259" key="6">
    <source>
        <dbReference type="Pfam" id="PF01850"/>
    </source>
</evidence>
<gene>
    <name evidence="7" type="ORF">A45J_2059</name>
</gene>
<dbReference type="InterPro" id="IPR051749">
    <property type="entry name" value="PINc/VapC_TA_RNase"/>
</dbReference>
<dbReference type="EMBL" id="BLAB01000001">
    <property type="protein sequence ID" value="GER94298.1"/>
    <property type="molecule type" value="Genomic_DNA"/>
</dbReference>
<dbReference type="SUPFAM" id="SSF88723">
    <property type="entry name" value="PIN domain-like"/>
    <property type="match status" value="1"/>
</dbReference>
<dbReference type="Gene3D" id="3.40.50.1010">
    <property type="entry name" value="5'-nuclease"/>
    <property type="match status" value="1"/>
</dbReference>
<evidence type="ECO:0000313" key="7">
    <source>
        <dbReference type="EMBL" id="GER94298.1"/>
    </source>
</evidence>
<evidence type="ECO:0000256" key="3">
    <source>
        <dbReference type="ARBA" id="ARBA00022723"/>
    </source>
</evidence>
<feature type="domain" description="PIN" evidence="6">
    <location>
        <begin position="7"/>
        <end position="123"/>
    </location>
</feature>
<dbReference type="AlphaFoldDB" id="A0A5J4KXH7"/>
<dbReference type="GO" id="GO:0046872">
    <property type="term" value="F:metal ion binding"/>
    <property type="evidence" value="ECO:0007669"/>
    <property type="project" value="UniProtKB-KW"/>
</dbReference>
<dbReference type="PANTHER" id="PTHR42740:SF1">
    <property type="entry name" value="RIBONUCLEASE VAPC3"/>
    <property type="match status" value="1"/>
</dbReference>
<dbReference type="InterPro" id="IPR029060">
    <property type="entry name" value="PIN-like_dom_sf"/>
</dbReference>
<dbReference type="InterPro" id="IPR022907">
    <property type="entry name" value="VapC_family"/>
</dbReference>
<keyword evidence="3" id="KW-0479">Metal-binding</keyword>
<organism evidence="7">
    <name type="scientific">hot springs metagenome</name>
    <dbReference type="NCBI Taxonomy" id="433727"/>
    <lineage>
        <taxon>unclassified sequences</taxon>
        <taxon>metagenomes</taxon>
        <taxon>ecological metagenomes</taxon>
    </lineage>
</organism>
<reference evidence="7" key="1">
    <citation type="submission" date="2019-10" db="EMBL/GenBank/DDBJ databases">
        <title>Metagenomic sequencing of thiosulfate-disproportionating enrichment culture.</title>
        <authorList>
            <person name="Umezawa K."/>
            <person name="Kojima H."/>
            <person name="Fukui M."/>
        </authorList>
    </citation>
    <scope>NUCLEOTIDE SEQUENCE</scope>
    <source>
        <strain evidence="7">45J</strain>
    </source>
</reference>
<keyword evidence="4" id="KW-0378">Hydrolase</keyword>
<sequence>MIKDGVIADTSTLIDFLKNNEPCAAVIETLIKEKRLLTTGIIMAELLQGIKTITEENSVAELLEGIPVVEIDSVIWLKAGRISCALRRNGITLPLTDVAIAALCINHNLSIFTLDKHFQQIPGLKLFRIS</sequence>
<evidence type="ECO:0000256" key="1">
    <source>
        <dbReference type="ARBA" id="ARBA00022649"/>
    </source>
</evidence>
<proteinExistence type="inferred from homology"/>